<feature type="coiled-coil region" evidence="1">
    <location>
        <begin position="81"/>
        <end position="108"/>
    </location>
</feature>
<feature type="domain" description="Integrase catalytic" evidence="3">
    <location>
        <begin position="221"/>
        <end position="404"/>
    </location>
</feature>
<gene>
    <name evidence="4" type="ORF">Q6A48_05555</name>
</gene>
<dbReference type="PANTHER" id="PTHR37936:SF3">
    <property type="entry name" value="TRANSPOSASE INSC FOR INSERTION ELEMENT IS2A-RELATED"/>
    <property type="match status" value="1"/>
</dbReference>
<accession>A0ABT9BZI1</accession>
<dbReference type="EMBL" id="JAUQOP010000004">
    <property type="protein sequence ID" value="MDO7896352.1"/>
    <property type="molecule type" value="Genomic_DNA"/>
</dbReference>
<proteinExistence type="predicted"/>
<feature type="region of interest" description="Disordered" evidence="2">
    <location>
        <begin position="1"/>
        <end position="20"/>
    </location>
</feature>
<keyword evidence="5" id="KW-1185">Reference proteome</keyword>
<dbReference type="InterPro" id="IPR025948">
    <property type="entry name" value="HTH-like_dom"/>
</dbReference>
<dbReference type="Proteomes" id="UP001228019">
    <property type="component" value="Unassembled WGS sequence"/>
</dbReference>
<dbReference type="InterPro" id="IPR048020">
    <property type="entry name" value="Transpos_IS3"/>
</dbReference>
<dbReference type="NCBIfam" id="NF033516">
    <property type="entry name" value="transpos_IS3"/>
    <property type="match status" value="1"/>
</dbReference>
<evidence type="ECO:0000313" key="5">
    <source>
        <dbReference type="Proteomes" id="UP001228019"/>
    </source>
</evidence>
<evidence type="ECO:0000256" key="2">
    <source>
        <dbReference type="SAM" id="MobiDB-lite"/>
    </source>
</evidence>
<keyword evidence="1" id="KW-0175">Coiled coil</keyword>
<evidence type="ECO:0000259" key="3">
    <source>
        <dbReference type="PROSITE" id="PS50994"/>
    </source>
</evidence>
<dbReference type="InterPro" id="IPR002514">
    <property type="entry name" value="Transposase_8"/>
</dbReference>
<sequence>MTNSNDKGGGELLGQERRRRWSPEQKLAMVRESLEPGQSVSVVARRNGINANQLFLWRKLYQEGSLSAVSAGEAVVPASELNDALKQIRELQRMLGKKTMEAEVLKEAVEIARSRKLDCALTLVAGGRPVKLVSESLGVSRSQLTVRLKQGAQPKARRARHSDDTAVVAEIREHLGDLPTYGYRRMWGLLRRSREQLALPTINVKRVYRVMRDHRLLLARRVKQPGVARKHEGRVAVATSNTRWCSDGFEFRCDDGAKLSVSFALDCCDREAIGWVASPTGYSGDDVRDLMLESVEKRFGDQLPSTPVQWLSDNGSAYIAEQTRLFAQQIGLQPVTTPVRSPQSNGMAESFVKTIKRDYVAHMPRPNRETALRNLAIAFEHYNEQHPHSALKYRSPREFRRMKTASS</sequence>
<organism evidence="4 5">
    <name type="scientific">Pseudomonas citrulli</name>
    <dbReference type="NCBI Taxonomy" id="3064347"/>
    <lineage>
        <taxon>Bacteria</taxon>
        <taxon>Pseudomonadati</taxon>
        <taxon>Pseudomonadota</taxon>
        <taxon>Gammaproteobacteria</taxon>
        <taxon>Pseudomonadales</taxon>
        <taxon>Pseudomonadaceae</taxon>
        <taxon>Pseudomonas</taxon>
    </lineage>
</organism>
<dbReference type="Pfam" id="PF13276">
    <property type="entry name" value="HTH_21"/>
    <property type="match status" value="1"/>
</dbReference>
<name>A0ABT9BZI1_9PSED</name>
<dbReference type="PANTHER" id="PTHR37936">
    <property type="entry name" value="TRANSPOSASE INSC FOR INSERTION ELEMENT IS2A-RELATED"/>
    <property type="match status" value="1"/>
</dbReference>
<comment type="caution">
    <text evidence="4">The sequence shown here is derived from an EMBL/GenBank/DDBJ whole genome shotgun (WGS) entry which is preliminary data.</text>
</comment>
<dbReference type="RefSeq" id="WP_217510060.1">
    <property type="nucleotide sequence ID" value="NZ_JAUQOP010000004.1"/>
</dbReference>
<evidence type="ECO:0000313" key="4">
    <source>
        <dbReference type="EMBL" id="MDO7896352.1"/>
    </source>
</evidence>
<protein>
    <submittedName>
        <fullName evidence="4">IS3 family transposase</fullName>
    </submittedName>
</protein>
<dbReference type="Pfam" id="PF13683">
    <property type="entry name" value="rve_3"/>
    <property type="match status" value="1"/>
</dbReference>
<dbReference type="InterPro" id="IPR001584">
    <property type="entry name" value="Integrase_cat-core"/>
</dbReference>
<dbReference type="Pfam" id="PF01527">
    <property type="entry name" value="HTH_Tnp_1"/>
    <property type="match status" value="1"/>
</dbReference>
<dbReference type="PROSITE" id="PS50994">
    <property type="entry name" value="INTEGRASE"/>
    <property type="match status" value="1"/>
</dbReference>
<evidence type="ECO:0000256" key="1">
    <source>
        <dbReference type="SAM" id="Coils"/>
    </source>
</evidence>
<reference evidence="4 5" key="1">
    <citation type="submission" date="2023-07" db="EMBL/GenBank/DDBJ databases">
        <title>Identification of four novel Pseudomonas species associated with bacterial leaf spot of cucurbits.</title>
        <authorList>
            <person name="Fullem K.R."/>
        </authorList>
    </citation>
    <scope>NUCLEOTIDE SEQUENCE [LARGE SCALE GENOMIC DNA]</scope>
    <source>
        <strain evidence="4 5">K18</strain>
    </source>
</reference>